<organism evidence="3 4">
    <name type="scientific">Oikeobacillus pervagus</name>
    <dbReference type="NCBI Taxonomy" id="1325931"/>
    <lineage>
        <taxon>Bacteria</taxon>
        <taxon>Bacillati</taxon>
        <taxon>Bacillota</taxon>
        <taxon>Bacilli</taxon>
        <taxon>Bacillales</taxon>
        <taxon>Bacillaceae</taxon>
        <taxon>Oikeobacillus</taxon>
    </lineage>
</organism>
<comment type="caution">
    <text evidence="3">The sequence shown here is derived from an EMBL/GenBank/DDBJ whole genome shotgun (WGS) entry which is preliminary data.</text>
</comment>
<evidence type="ECO:0000259" key="1">
    <source>
        <dbReference type="Pfam" id="PF06616"/>
    </source>
</evidence>
<dbReference type="GO" id="GO:0009036">
    <property type="term" value="F:type II site-specific deoxyribonuclease activity"/>
    <property type="evidence" value="ECO:0007669"/>
    <property type="project" value="InterPro"/>
</dbReference>
<name>A0AAJ1T454_9BACI</name>
<keyword evidence="4" id="KW-1185">Reference proteome</keyword>
<dbReference type="Gene3D" id="3.40.1350.80">
    <property type="match status" value="1"/>
</dbReference>
<dbReference type="GO" id="GO:0009307">
    <property type="term" value="P:DNA restriction-modification system"/>
    <property type="evidence" value="ECO:0007669"/>
    <property type="project" value="InterPro"/>
</dbReference>
<dbReference type="AlphaFoldDB" id="A0AAJ1T454"/>
<protein>
    <recommendedName>
        <fullName evidence="5">Restriction endonuclease</fullName>
    </recommendedName>
</protein>
<proteinExistence type="predicted"/>
<dbReference type="InterPro" id="IPR009528">
    <property type="entry name" value="Restrct_endonuc_II_BsuBI_C"/>
</dbReference>
<evidence type="ECO:0000313" key="3">
    <source>
        <dbReference type="EMBL" id="MDQ0215559.1"/>
    </source>
</evidence>
<dbReference type="InterPro" id="IPR041454">
    <property type="entry name" value="BsuBI/PstI_N"/>
</dbReference>
<dbReference type="GO" id="GO:0003677">
    <property type="term" value="F:DNA binding"/>
    <property type="evidence" value="ECO:0007669"/>
    <property type="project" value="InterPro"/>
</dbReference>
<dbReference type="GO" id="GO:0000287">
    <property type="term" value="F:magnesium ion binding"/>
    <property type="evidence" value="ECO:0007669"/>
    <property type="project" value="InterPro"/>
</dbReference>
<dbReference type="Gene3D" id="1.10.10.1820">
    <property type="entry name" value="BsuBI/PstI restriction endonuclease-like"/>
    <property type="match status" value="1"/>
</dbReference>
<feature type="domain" description="BsuBI/PstI restriction endonuclease HTH" evidence="2">
    <location>
        <begin position="3"/>
        <end position="139"/>
    </location>
</feature>
<sequence length="313" mass="35924">MGKLQEAKDILKQLGMPPKQYNDRSGYVFLALAGVKEEDSWADASINSLRIVDMMEFMAKHYGKIYKPNSRETIRKESIHQFVDGAIAVSNDDDDERATNSPKYSYRLADETLEVIQAYGTVEWEEKLGEWLENHETLVKKYTQVREIAMIPVKVNETELHFSPGKHNELQKAIIEEFAPRFAKGAEVLYVGDTKKKDLIKNRKKLQELGVLITDHDKLPDVVLYVAEKNWLYFIEAVTSVGPISMKRINEIQDMLENCNCGIVYVTAFLDMSSKNGFKKFIDQIAWETEVWVADAPDHLIHLNGDRFFGPRS</sequence>
<reference evidence="3" key="1">
    <citation type="submission" date="2023-07" db="EMBL/GenBank/DDBJ databases">
        <title>Genomic Encyclopedia of Type Strains, Phase IV (KMG-IV): sequencing the most valuable type-strain genomes for metagenomic binning, comparative biology and taxonomic classification.</title>
        <authorList>
            <person name="Goeker M."/>
        </authorList>
    </citation>
    <scope>NUCLEOTIDE SEQUENCE</scope>
    <source>
        <strain evidence="3">DSM 23947</strain>
    </source>
</reference>
<dbReference type="InterPro" id="IPR041963">
    <property type="entry name" value="BsuBI/PstI_C_sf"/>
</dbReference>
<dbReference type="Pfam" id="PF06616">
    <property type="entry name" value="BsuBI_PstI_RE"/>
    <property type="match status" value="1"/>
</dbReference>
<dbReference type="EMBL" id="JAUSUC010000022">
    <property type="protein sequence ID" value="MDQ0215559.1"/>
    <property type="molecule type" value="Genomic_DNA"/>
</dbReference>
<evidence type="ECO:0000259" key="2">
    <source>
        <dbReference type="Pfam" id="PF17728"/>
    </source>
</evidence>
<dbReference type="Proteomes" id="UP001237207">
    <property type="component" value="Unassembled WGS sequence"/>
</dbReference>
<dbReference type="Pfam" id="PF17728">
    <property type="entry name" value="BsuBI_PstI_RE_N"/>
    <property type="match status" value="1"/>
</dbReference>
<evidence type="ECO:0000313" key="4">
    <source>
        <dbReference type="Proteomes" id="UP001237207"/>
    </source>
</evidence>
<dbReference type="RefSeq" id="WP_307257560.1">
    <property type="nucleotide sequence ID" value="NZ_JAUSUC010000022.1"/>
</dbReference>
<gene>
    <name evidence="3" type="ORF">J2S13_001977</name>
</gene>
<evidence type="ECO:0008006" key="5">
    <source>
        <dbReference type="Google" id="ProtNLM"/>
    </source>
</evidence>
<dbReference type="InterPro" id="IPR041962">
    <property type="entry name" value="BsuBI/PstI_N_sf"/>
</dbReference>
<feature type="domain" description="BsuBI/PstI restriction endonuclease" evidence="1">
    <location>
        <begin position="151"/>
        <end position="305"/>
    </location>
</feature>
<accession>A0AAJ1T454</accession>